<dbReference type="OMA" id="RPCFEIS"/>
<feature type="compositionally biased region" description="Low complexity" evidence="1">
    <location>
        <begin position="180"/>
        <end position="205"/>
    </location>
</feature>
<feature type="compositionally biased region" description="Basic and acidic residues" evidence="1">
    <location>
        <begin position="152"/>
        <end position="162"/>
    </location>
</feature>
<keyword evidence="3" id="KW-1185">Reference proteome</keyword>
<dbReference type="Gramene" id="Manes.09G123300.1.v8.1">
    <property type="protein sequence ID" value="Manes.09G123300.1.v8.1.CDS"/>
    <property type="gene ID" value="Manes.09G123300.v8.1"/>
</dbReference>
<protein>
    <recommendedName>
        <fullName evidence="4">High mobility group B protein 6</fullName>
    </recommendedName>
</protein>
<accession>A0A2C9VBW1</accession>
<dbReference type="AlphaFoldDB" id="A0A2C9VBW1"/>
<evidence type="ECO:0000313" key="2">
    <source>
        <dbReference type="EMBL" id="OAY41704.1"/>
    </source>
</evidence>
<feature type="compositionally biased region" description="Polar residues" evidence="1">
    <location>
        <begin position="1"/>
        <end position="10"/>
    </location>
</feature>
<sequence>MQKIQSSLTGDQKLRPNCGRKPLQPKNSLASPVTEIQILKPKKDWIEISVASESNKENYPICATTPTKLVIEPLDASLAEELSAIKKKIERLRLDGQRTEKMLNEREKLLDLQMKELEQRGEIQKRLEIEVDRLYRLKELQSFSMRISPMRSLREKEHEKKTAQVHSQGMKAEDMEASVSGSRMMSPCLSSSSSSNSISSQLVAV</sequence>
<evidence type="ECO:0000256" key="1">
    <source>
        <dbReference type="SAM" id="MobiDB-lite"/>
    </source>
</evidence>
<dbReference type="STRING" id="3983.A0A2C9VBW1"/>
<evidence type="ECO:0000313" key="3">
    <source>
        <dbReference type="Proteomes" id="UP000091857"/>
    </source>
</evidence>
<gene>
    <name evidence="2" type="ORF">MANES_09G123300v8</name>
</gene>
<organism evidence="2 3">
    <name type="scientific">Manihot esculenta</name>
    <name type="common">Cassava</name>
    <name type="synonym">Jatropha manihot</name>
    <dbReference type="NCBI Taxonomy" id="3983"/>
    <lineage>
        <taxon>Eukaryota</taxon>
        <taxon>Viridiplantae</taxon>
        <taxon>Streptophyta</taxon>
        <taxon>Embryophyta</taxon>
        <taxon>Tracheophyta</taxon>
        <taxon>Spermatophyta</taxon>
        <taxon>Magnoliopsida</taxon>
        <taxon>eudicotyledons</taxon>
        <taxon>Gunneridae</taxon>
        <taxon>Pentapetalae</taxon>
        <taxon>rosids</taxon>
        <taxon>fabids</taxon>
        <taxon>Malpighiales</taxon>
        <taxon>Euphorbiaceae</taxon>
        <taxon>Crotonoideae</taxon>
        <taxon>Manihoteae</taxon>
        <taxon>Manihot</taxon>
    </lineage>
</organism>
<dbReference type="PANTHER" id="PTHR36790">
    <property type="entry name" value="MYELIN TRANSCRIPTION FACTOR"/>
    <property type="match status" value="1"/>
</dbReference>
<comment type="caution">
    <text evidence="2">The sequence shown here is derived from an EMBL/GenBank/DDBJ whole genome shotgun (WGS) entry which is preliminary data.</text>
</comment>
<feature type="region of interest" description="Disordered" evidence="1">
    <location>
        <begin position="1"/>
        <end position="31"/>
    </location>
</feature>
<name>A0A2C9VBW1_MANES</name>
<feature type="region of interest" description="Disordered" evidence="1">
    <location>
        <begin position="151"/>
        <end position="205"/>
    </location>
</feature>
<dbReference type="EMBL" id="CM004395">
    <property type="protein sequence ID" value="OAY41704.1"/>
    <property type="molecule type" value="Genomic_DNA"/>
</dbReference>
<dbReference type="PANTHER" id="PTHR36790:SF1">
    <property type="entry name" value="MYELIN TRANSCRIPTION FACTOR"/>
    <property type="match status" value="1"/>
</dbReference>
<proteinExistence type="predicted"/>
<dbReference type="OrthoDB" id="982181at2759"/>
<reference evidence="3" key="1">
    <citation type="journal article" date="2016" name="Nat. Biotechnol.">
        <title>Sequencing wild and cultivated cassava and related species reveals extensive interspecific hybridization and genetic diversity.</title>
        <authorList>
            <person name="Bredeson J.V."/>
            <person name="Lyons J.B."/>
            <person name="Prochnik S.E."/>
            <person name="Wu G.A."/>
            <person name="Ha C.M."/>
            <person name="Edsinger-Gonzales E."/>
            <person name="Grimwood J."/>
            <person name="Schmutz J."/>
            <person name="Rabbi I.Y."/>
            <person name="Egesi C."/>
            <person name="Nauluvula P."/>
            <person name="Lebot V."/>
            <person name="Ndunguru J."/>
            <person name="Mkamilo G."/>
            <person name="Bart R.S."/>
            <person name="Setter T.L."/>
            <person name="Gleadow R.M."/>
            <person name="Kulakow P."/>
            <person name="Ferguson M.E."/>
            <person name="Rounsley S."/>
            <person name="Rokhsar D.S."/>
        </authorList>
    </citation>
    <scope>NUCLEOTIDE SEQUENCE [LARGE SCALE GENOMIC DNA]</scope>
    <source>
        <strain evidence="3">cv. AM560-2</strain>
    </source>
</reference>
<evidence type="ECO:0008006" key="4">
    <source>
        <dbReference type="Google" id="ProtNLM"/>
    </source>
</evidence>
<dbReference type="Proteomes" id="UP000091857">
    <property type="component" value="Chromosome 9"/>
</dbReference>